<evidence type="ECO:0000259" key="3">
    <source>
        <dbReference type="PROSITE" id="PS51186"/>
    </source>
</evidence>
<dbReference type="SUPFAM" id="SSF55729">
    <property type="entry name" value="Acyl-CoA N-acyltransferases (Nat)"/>
    <property type="match status" value="1"/>
</dbReference>
<reference evidence="5" key="1">
    <citation type="submission" date="2015-03" db="EMBL/GenBank/DDBJ databases">
        <authorList>
            <person name="Nijsse Bart"/>
        </authorList>
    </citation>
    <scope>NUCLEOTIDE SEQUENCE [LARGE SCALE GENOMIC DNA]</scope>
</reference>
<gene>
    <name evidence="4" type="ORF">SpAn4DRAFT_1325</name>
</gene>
<dbReference type="EMBL" id="CTRP01000003">
    <property type="protein sequence ID" value="CQR70356.1"/>
    <property type="molecule type" value="Genomic_DNA"/>
</dbReference>
<dbReference type="Proteomes" id="UP000049855">
    <property type="component" value="Unassembled WGS sequence"/>
</dbReference>
<dbReference type="PANTHER" id="PTHR43800">
    <property type="entry name" value="PEPTIDYL-LYSINE N-ACETYLTRANSFERASE YJAB"/>
    <property type="match status" value="1"/>
</dbReference>
<dbReference type="InterPro" id="IPR000182">
    <property type="entry name" value="GNAT_dom"/>
</dbReference>
<dbReference type="Gene3D" id="3.40.630.30">
    <property type="match status" value="1"/>
</dbReference>
<organism evidence="4 5">
    <name type="scientific">Sporomusa ovata</name>
    <dbReference type="NCBI Taxonomy" id="2378"/>
    <lineage>
        <taxon>Bacteria</taxon>
        <taxon>Bacillati</taxon>
        <taxon>Bacillota</taxon>
        <taxon>Negativicutes</taxon>
        <taxon>Selenomonadales</taxon>
        <taxon>Sporomusaceae</taxon>
        <taxon>Sporomusa</taxon>
    </lineage>
</organism>
<dbReference type="RefSeq" id="WP_021169094.1">
    <property type="nucleotide sequence ID" value="NZ_CTRP01000003.1"/>
</dbReference>
<evidence type="ECO:0000256" key="1">
    <source>
        <dbReference type="ARBA" id="ARBA00022679"/>
    </source>
</evidence>
<protein>
    <submittedName>
        <fullName evidence="4">Histone acetyltransferase HPA2 and related acetyltransferases</fullName>
    </submittedName>
</protein>
<keyword evidence="5" id="KW-1185">Reference proteome</keyword>
<dbReference type="CDD" id="cd04301">
    <property type="entry name" value="NAT_SF"/>
    <property type="match status" value="1"/>
</dbReference>
<dbReference type="AlphaFoldDB" id="A0A0U1KSF0"/>
<keyword evidence="2" id="KW-0012">Acyltransferase</keyword>
<evidence type="ECO:0000313" key="5">
    <source>
        <dbReference type="Proteomes" id="UP000049855"/>
    </source>
</evidence>
<proteinExistence type="predicted"/>
<evidence type="ECO:0000313" key="4">
    <source>
        <dbReference type="EMBL" id="CQR70356.1"/>
    </source>
</evidence>
<dbReference type="Pfam" id="PF13673">
    <property type="entry name" value="Acetyltransf_10"/>
    <property type="match status" value="1"/>
</dbReference>
<dbReference type="PANTHER" id="PTHR43800:SF1">
    <property type="entry name" value="PEPTIDYL-LYSINE N-ACETYLTRANSFERASE YJAB"/>
    <property type="match status" value="1"/>
</dbReference>
<dbReference type="InterPro" id="IPR016181">
    <property type="entry name" value="Acyl_CoA_acyltransferase"/>
</dbReference>
<name>A0A0U1KSF0_9FIRM</name>
<keyword evidence="1 4" id="KW-0808">Transferase</keyword>
<sequence>MITQPSVNDYETLINIWEDSVRSTHDFLKEEDIQFYKPLILNKYFHKVNLFCHKDKSLKITGFMGIVDDKLEMLFIDSNERGKRIGKRLLIYAMDKQKVKRVDVNEQNDQAVGFYKHMGFHVVNRSEFDGAGKHYPILHMELDRIATLLHGL</sequence>
<dbReference type="GO" id="GO:0016747">
    <property type="term" value="F:acyltransferase activity, transferring groups other than amino-acyl groups"/>
    <property type="evidence" value="ECO:0007669"/>
    <property type="project" value="InterPro"/>
</dbReference>
<feature type="domain" description="N-acetyltransferase" evidence="3">
    <location>
        <begin position="1"/>
        <end position="145"/>
    </location>
</feature>
<accession>A0A0U1KSF0</accession>
<evidence type="ECO:0000256" key="2">
    <source>
        <dbReference type="ARBA" id="ARBA00023315"/>
    </source>
</evidence>
<dbReference type="PROSITE" id="PS51186">
    <property type="entry name" value="GNAT"/>
    <property type="match status" value="1"/>
</dbReference>